<organism evidence="4 5">
    <name type="scientific">Alkaliphilus oremlandii (strain OhILAs)</name>
    <name type="common">Clostridium oremlandii (strain OhILAs)</name>
    <dbReference type="NCBI Taxonomy" id="350688"/>
    <lineage>
        <taxon>Bacteria</taxon>
        <taxon>Bacillati</taxon>
        <taxon>Bacillota</taxon>
        <taxon>Clostridia</taxon>
        <taxon>Peptostreptococcales</taxon>
        <taxon>Natronincolaceae</taxon>
        <taxon>Alkaliphilus</taxon>
    </lineage>
</organism>
<dbReference type="SUPFAM" id="SSF52540">
    <property type="entry name" value="P-loop containing nucleoside triphosphate hydrolases"/>
    <property type="match status" value="1"/>
</dbReference>
<dbReference type="RefSeq" id="WP_012159044.1">
    <property type="nucleotide sequence ID" value="NC_009922.1"/>
</dbReference>
<dbReference type="SUPFAM" id="SSF55073">
    <property type="entry name" value="Nucleotide cyclase"/>
    <property type="match status" value="1"/>
</dbReference>
<dbReference type="SMART" id="SM00267">
    <property type="entry name" value="GGDEF"/>
    <property type="match status" value="1"/>
</dbReference>
<dbReference type="OrthoDB" id="9805474at2"/>
<dbReference type="EMBL" id="CP000853">
    <property type="protein sequence ID" value="ABW18732.1"/>
    <property type="molecule type" value="Genomic_DNA"/>
</dbReference>
<dbReference type="GO" id="GO:0005886">
    <property type="term" value="C:plasma membrane"/>
    <property type="evidence" value="ECO:0007669"/>
    <property type="project" value="TreeGrafter"/>
</dbReference>
<dbReference type="InterPro" id="IPR000160">
    <property type="entry name" value="GGDEF_dom"/>
</dbReference>
<dbReference type="SMART" id="SM00028">
    <property type="entry name" value="TPR"/>
    <property type="match status" value="6"/>
</dbReference>
<dbReference type="InterPro" id="IPR000719">
    <property type="entry name" value="Prot_kinase_dom"/>
</dbReference>
<dbReference type="eggNOG" id="COG2203">
    <property type="taxonomic scope" value="Bacteria"/>
</dbReference>
<dbReference type="PANTHER" id="PTHR45138:SF9">
    <property type="entry name" value="DIGUANYLATE CYCLASE DGCM-RELATED"/>
    <property type="match status" value="1"/>
</dbReference>
<dbReference type="eggNOG" id="COG3899">
    <property type="taxonomic scope" value="Bacteria"/>
</dbReference>
<gene>
    <name evidence="4" type="ordered locus">Clos_1186</name>
</gene>
<sequence>MELINSRYKILNCIEQDHYYSQYVVLDLMKKGEKFILNLVQNTQDAKPFIEYCSNNFYEISSYSQESILNIYSYGIVETIDDKLIEEMIFFYTTEYVEGMSLLDLKEPLDQLALYEVYKQLSRALDYLHFHGIVYKYIGVETVKIIKKDDRVMVKLADIISTHRMEVFNNYLHPLTRIFLSPETWSYPINSSSDIYSLGSLMYYLLTLSYPNGKDLEQHLKNMEGHSIERKLLMMIQNMTRKEAHNRYRTLHECNEDIVKIYGTNEVIENLKDIDKINFQTSIIGRDHEIKQVLEICDVGRGKLNKFTKNLVLVNGDKGIGKTRFLKEISHLMKWKKYKTFHIDIHSNQYSSRDIISAIVKQYIKISPEEYIEKYGLELVKLVPELGVTRKIIPSSALPSEQEKLRLYDRTANFILDVSIAHPSAILLDNFDSSDGFIVEFVDYLLNLNKVKNAPILLVLAYREDNFDFIEYADYIYRWNLNNALNIKLSRLTIEETSKMVKHILGWHKEPLRFATRLMKDTEGNPSYIEEVMKELYTQQIITFNYSTQYRGFAPHIAIDDYNEIVISKNVDESIVKQLQSLDKKLREILEIVSLFNTSISRDIIISMIGSENEDFEHILLQLTQLKILNEKFDDWGYTYGFYNQDFKKQIYRSIEEHRRNDLHIKASIVLEELYMKEDRENKDELIFHLIQSGQNDRSIDYCIESGIGMLKIFAYEQAYTIFMQALELLEDDRDPRKLSVLLHLGEINQKLIKNKESISYLSNAMKLAKIQHKMEEYIDAKTSIGLIYSIRNEFQSAQTYFMESIEEATEIQYFDGVMKAAYSLGRVYMSTRDLEKMKCIIDQYYNYALDQKNIYYMGMFIGLKGIVEYFQENIETALSYFERAVEYLESVNKIEETARPINNIGVIYNDHFQDTHTAREYYQRALTISEQYRIADGIITFSNNLAESYRLEHNYQEAIDVLINTSLGMALEYEDEMSTILVYISLITSYTSVGEYREAYEYLLKAEKLLKNNKCKTHQLYFENFLEVAIELYIALGDYEEAFRIIDQFHREFPYAEASMRLRVRKLQYFAKHQSSKDVTPGELLELVAEYRYTSYIRDRRTILLEAAEHFARQSMFEECKELLDEDHGLSSLVDNRYYTLIRNYVESFLLNNEEQISALENLLLHYANEGDEFNEVKWKINMKLGILYIQSKAYYRSISRFLTALDLIYKLYMKVPVEYRKSYLMKDDKFLVKVFLSKMEKLIHTEVVALTEKSDRICCEKYKAWFCSEERLDEFFDVVGLQKIINSRNFYDIAVEYYDTLTENTIKSVEQLIASLTEDNVYNLNIFLKFVGRVTLASKGAIIDDHGYKIITSFGENIPKEKLNSILESIPNINKEVFIKNDYSQNTEFNRDYFENDIRSIICLPIYKDIGVNDESDIFENDRRTNRITQNKIIGYLYLDNDKALGNFTNESLMFCKNILPLAGILLTNRNLAMISNIDRMTGAYTRKYFEQIFDEEIEQAKESNQPLSIIMLDIDHFKNVNDIYGHQKGDNILTEVGRIIKSNIRSTDHVGRYGGEEFVIILPNTSNMDAFHVAEKIRLKVQSTNLLGKAEVLTISCGISTFPIDSNKQLQIIEKADQALYHAKENGRNRSVRWDKEIILSSKRVDKLAGIVTGNNVQDQRNVLAITEIINLIGSSKTVDEKIFTAIGRLIEILEAEEGMIVTVKNNKIDKKYYRRQFIEDWASPFVFNEFLIRRCILSMEGRYIIDWDNISDVDPLTNTPNWKSVIVIPVVVNQEVCGVIYLAVPIKEKEFDYAEYNLVEVTSHVVGAILKISEPSVL</sequence>
<proteinExistence type="predicted"/>
<comment type="subcellular location">
    <subcellularLocation>
        <location evidence="1">Membrane</location>
        <topology evidence="1">Single-pass membrane protein</topology>
    </subcellularLocation>
</comment>
<dbReference type="InterPro" id="IPR043128">
    <property type="entry name" value="Rev_trsase/Diguanyl_cyclase"/>
</dbReference>
<dbReference type="InterPro" id="IPR019734">
    <property type="entry name" value="TPR_rpt"/>
</dbReference>
<dbReference type="Pfam" id="PF00990">
    <property type="entry name" value="GGDEF"/>
    <property type="match status" value="1"/>
</dbReference>
<name>A8MF63_ALKOO</name>
<evidence type="ECO:0000256" key="1">
    <source>
        <dbReference type="ARBA" id="ARBA00004167"/>
    </source>
</evidence>
<dbReference type="HOGENOM" id="CLU_242103_0_0_9"/>
<dbReference type="CDD" id="cd01949">
    <property type="entry name" value="GGDEF"/>
    <property type="match status" value="1"/>
</dbReference>
<dbReference type="PROSITE" id="PS50011">
    <property type="entry name" value="PROTEIN_KINASE_DOM"/>
    <property type="match status" value="1"/>
</dbReference>
<dbReference type="Gene3D" id="3.30.450.40">
    <property type="match status" value="2"/>
</dbReference>
<dbReference type="FunFam" id="3.30.70.270:FF:000001">
    <property type="entry name" value="Diguanylate cyclase domain protein"/>
    <property type="match status" value="1"/>
</dbReference>
<dbReference type="GO" id="GO:0052621">
    <property type="term" value="F:diguanylate cyclase activity"/>
    <property type="evidence" value="ECO:0007669"/>
    <property type="project" value="TreeGrafter"/>
</dbReference>
<dbReference type="GO" id="GO:0004672">
    <property type="term" value="F:protein kinase activity"/>
    <property type="evidence" value="ECO:0007669"/>
    <property type="project" value="InterPro"/>
</dbReference>
<dbReference type="Gene3D" id="3.30.70.270">
    <property type="match status" value="1"/>
</dbReference>
<dbReference type="Proteomes" id="UP000000269">
    <property type="component" value="Chromosome"/>
</dbReference>
<dbReference type="PROSITE" id="PS50887">
    <property type="entry name" value="GGDEF"/>
    <property type="match status" value="1"/>
</dbReference>
<dbReference type="eggNOG" id="COG3706">
    <property type="taxonomic scope" value="Bacteria"/>
</dbReference>
<evidence type="ECO:0000313" key="4">
    <source>
        <dbReference type="EMBL" id="ABW18732.1"/>
    </source>
</evidence>
<dbReference type="InterPro" id="IPR011990">
    <property type="entry name" value="TPR-like_helical_dom_sf"/>
</dbReference>
<dbReference type="InterPro" id="IPR029016">
    <property type="entry name" value="GAF-like_dom_sf"/>
</dbReference>
<dbReference type="Gene3D" id="1.10.510.10">
    <property type="entry name" value="Transferase(Phosphotransferase) domain 1"/>
    <property type="match status" value="1"/>
</dbReference>
<dbReference type="InterPro" id="IPR029787">
    <property type="entry name" value="Nucleotide_cyclase"/>
</dbReference>
<evidence type="ECO:0000259" key="3">
    <source>
        <dbReference type="PROSITE" id="PS50887"/>
    </source>
</evidence>
<dbReference type="SUPFAM" id="SSF56112">
    <property type="entry name" value="Protein kinase-like (PK-like)"/>
    <property type="match status" value="1"/>
</dbReference>
<dbReference type="InterPro" id="IPR050469">
    <property type="entry name" value="Diguanylate_Cyclase"/>
</dbReference>
<dbReference type="KEGG" id="aoe:Clos_1186"/>
<evidence type="ECO:0000259" key="2">
    <source>
        <dbReference type="PROSITE" id="PS50011"/>
    </source>
</evidence>
<feature type="domain" description="GGDEF" evidence="3">
    <location>
        <begin position="1508"/>
        <end position="1639"/>
    </location>
</feature>
<dbReference type="Gene3D" id="3.40.50.300">
    <property type="entry name" value="P-loop containing nucleotide triphosphate hydrolases"/>
    <property type="match status" value="1"/>
</dbReference>
<dbReference type="SUPFAM" id="SSF48452">
    <property type="entry name" value="TPR-like"/>
    <property type="match status" value="2"/>
</dbReference>
<dbReference type="InterPro" id="IPR027417">
    <property type="entry name" value="P-loop_NTPase"/>
</dbReference>
<keyword evidence="5" id="KW-1185">Reference proteome</keyword>
<dbReference type="Gene3D" id="1.25.40.10">
    <property type="entry name" value="Tetratricopeptide repeat domain"/>
    <property type="match status" value="2"/>
</dbReference>
<dbReference type="InterPro" id="IPR011009">
    <property type="entry name" value="Kinase-like_dom_sf"/>
</dbReference>
<accession>A8MF63</accession>
<dbReference type="GO" id="GO:0005524">
    <property type="term" value="F:ATP binding"/>
    <property type="evidence" value="ECO:0007669"/>
    <property type="project" value="InterPro"/>
</dbReference>
<dbReference type="NCBIfam" id="TIGR00254">
    <property type="entry name" value="GGDEF"/>
    <property type="match status" value="1"/>
</dbReference>
<dbReference type="SMART" id="SM00220">
    <property type="entry name" value="S_TKc"/>
    <property type="match status" value="1"/>
</dbReference>
<dbReference type="Pfam" id="PF00069">
    <property type="entry name" value="Pkinase"/>
    <property type="match status" value="1"/>
</dbReference>
<reference evidence="5" key="1">
    <citation type="submission" date="2007-10" db="EMBL/GenBank/DDBJ databases">
        <title>Complete genome of Alkaliphilus oremlandii OhILAs.</title>
        <authorList>
            <person name="Copeland A."/>
            <person name="Lucas S."/>
            <person name="Lapidus A."/>
            <person name="Barry K."/>
            <person name="Detter J.C."/>
            <person name="Glavina del Rio T."/>
            <person name="Hammon N."/>
            <person name="Israni S."/>
            <person name="Dalin E."/>
            <person name="Tice H."/>
            <person name="Pitluck S."/>
            <person name="Chain P."/>
            <person name="Malfatti S."/>
            <person name="Shin M."/>
            <person name="Vergez L."/>
            <person name="Schmutz J."/>
            <person name="Larimer F."/>
            <person name="Land M."/>
            <person name="Hauser L."/>
            <person name="Kyrpides N."/>
            <person name="Mikhailova N."/>
            <person name="Stolz J.F."/>
            <person name="Dawson A."/>
            <person name="Fisher E."/>
            <person name="Crable B."/>
            <person name="Perera E."/>
            <person name="Lisak J."/>
            <person name="Ranganathan M."/>
            <person name="Basu P."/>
            <person name="Richardson P."/>
        </authorList>
    </citation>
    <scope>NUCLEOTIDE SEQUENCE [LARGE SCALE GENOMIC DNA]</scope>
    <source>
        <strain evidence="5">OhILAs</strain>
    </source>
</reference>
<dbReference type="GO" id="GO:1902201">
    <property type="term" value="P:negative regulation of bacterial-type flagellum-dependent cell motility"/>
    <property type="evidence" value="ECO:0007669"/>
    <property type="project" value="TreeGrafter"/>
</dbReference>
<dbReference type="GO" id="GO:0043709">
    <property type="term" value="P:cell adhesion involved in single-species biofilm formation"/>
    <property type="evidence" value="ECO:0007669"/>
    <property type="project" value="TreeGrafter"/>
</dbReference>
<evidence type="ECO:0000313" key="5">
    <source>
        <dbReference type="Proteomes" id="UP000000269"/>
    </source>
</evidence>
<dbReference type="SUPFAM" id="SSF55781">
    <property type="entry name" value="GAF domain-like"/>
    <property type="match status" value="1"/>
</dbReference>
<protein>
    <submittedName>
        <fullName evidence="4">Diguanylate cyclase</fullName>
    </submittedName>
</protein>
<feature type="domain" description="Protein kinase" evidence="2">
    <location>
        <begin position="8"/>
        <end position="259"/>
    </location>
</feature>
<dbReference type="PANTHER" id="PTHR45138">
    <property type="entry name" value="REGULATORY COMPONENTS OF SENSORY TRANSDUCTION SYSTEM"/>
    <property type="match status" value="1"/>
</dbReference>
<dbReference type="STRING" id="350688.Clos_1186"/>